<keyword evidence="12" id="KW-1185">Reference proteome</keyword>
<evidence type="ECO:0000313" key="11">
    <source>
        <dbReference type="EMBL" id="WIA21354.1"/>
    </source>
</evidence>
<evidence type="ECO:0000256" key="2">
    <source>
        <dbReference type="ARBA" id="ARBA00022801"/>
    </source>
</evidence>
<dbReference type="EMBL" id="CP126220">
    <property type="protein sequence ID" value="WIA21354.1"/>
    <property type="molecule type" value="Genomic_DNA"/>
</dbReference>
<feature type="region of interest" description="Disordered" evidence="8">
    <location>
        <begin position="660"/>
        <end position="740"/>
    </location>
</feature>
<protein>
    <recommendedName>
        <fullName evidence="7">ATP-dependent RNA helicase</fullName>
        <ecNumber evidence="7">3.6.4.13</ecNumber>
    </recommendedName>
</protein>
<evidence type="ECO:0000256" key="3">
    <source>
        <dbReference type="ARBA" id="ARBA00022806"/>
    </source>
</evidence>
<dbReference type="SMART" id="SM00490">
    <property type="entry name" value="HELICc"/>
    <property type="match status" value="1"/>
</dbReference>
<accession>A0ABY8UIJ5</accession>
<feature type="region of interest" description="Disordered" evidence="8">
    <location>
        <begin position="545"/>
        <end position="604"/>
    </location>
</feature>
<dbReference type="Pfam" id="PF13959">
    <property type="entry name" value="CTE_SPB4"/>
    <property type="match status" value="1"/>
</dbReference>
<evidence type="ECO:0000256" key="1">
    <source>
        <dbReference type="ARBA" id="ARBA00022741"/>
    </source>
</evidence>
<dbReference type="InterPro" id="IPR025313">
    <property type="entry name" value="SPB4-like_CTE"/>
</dbReference>
<evidence type="ECO:0000256" key="7">
    <source>
        <dbReference type="RuleBase" id="RU365068"/>
    </source>
</evidence>
<dbReference type="SUPFAM" id="SSF52540">
    <property type="entry name" value="P-loop containing nucleoside triphosphate hydrolases"/>
    <property type="match status" value="1"/>
</dbReference>
<dbReference type="Pfam" id="PF00271">
    <property type="entry name" value="Helicase_C"/>
    <property type="match status" value="1"/>
</dbReference>
<feature type="compositionally biased region" description="Low complexity" evidence="8">
    <location>
        <begin position="660"/>
        <end position="676"/>
    </location>
</feature>
<evidence type="ECO:0000259" key="9">
    <source>
        <dbReference type="PROSITE" id="PS51192"/>
    </source>
</evidence>
<dbReference type="SMART" id="SM00487">
    <property type="entry name" value="DEXDc"/>
    <property type="match status" value="1"/>
</dbReference>
<evidence type="ECO:0000259" key="10">
    <source>
        <dbReference type="PROSITE" id="PS51194"/>
    </source>
</evidence>
<dbReference type="PROSITE" id="PS51194">
    <property type="entry name" value="HELICASE_CTER"/>
    <property type="match status" value="1"/>
</dbReference>
<feature type="domain" description="Helicase ATP-binding" evidence="9">
    <location>
        <begin position="37"/>
        <end position="216"/>
    </location>
</feature>
<keyword evidence="1 6" id="KW-0547">Nucleotide-binding</keyword>
<dbReference type="PROSITE" id="PS00039">
    <property type="entry name" value="DEAD_ATP_HELICASE"/>
    <property type="match status" value="1"/>
</dbReference>
<dbReference type="InterPro" id="IPR001650">
    <property type="entry name" value="Helicase_C-like"/>
</dbReference>
<evidence type="ECO:0000256" key="5">
    <source>
        <dbReference type="ARBA" id="ARBA00022884"/>
    </source>
</evidence>
<feature type="compositionally biased region" description="Basic residues" evidence="8">
    <location>
        <begin position="719"/>
        <end position="731"/>
    </location>
</feature>
<dbReference type="PROSITE" id="PS51192">
    <property type="entry name" value="HELICASE_ATP_BIND_1"/>
    <property type="match status" value="1"/>
</dbReference>
<proteinExistence type="inferred from homology"/>
<evidence type="ECO:0000313" key="12">
    <source>
        <dbReference type="Proteomes" id="UP001244341"/>
    </source>
</evidence>
<comment type="catalytic activity">
    <reaction evidence="7">
        <text>ATP + H2O = ADP + phosphate + H(+)</text>
        <dbReference type="Rhea" id="RHEA:13065"/>
        <dbReference type="ChEBI" id="CHEBI:15377"/>
        <dbReference type="ChEBI" id="CHEBI:15378"/>
        <dbReference type="ChEBI" id="CHEBI:30616"/>
        <dbReference type="ChEBI" id="CHEBI:43474"/>
        <dbReference type="ChEBI" id="CHEBI:456216"/>
        <dbReference type="EC" id="3.6.4.13"/>
    </reaction>
</comment>
<dbReference type="SMART" id="SM01178">
    <property type="entry name" value="DUF4217"/>
    <property type="match status" value="1"/>
</dbReference>
<dbReference type="Proteomes" id="UP001244341">
    <property type="component" value="Chromosome 13b"/>
</dbReference>
<feature type="compositionally biased region" description="Low complexity" evidence="8">
    <location>
        <begin position="244"/>
        <end position="258"/>
    </location>
</feature>
<dbReference type="CDD" id="cd17960">
    <property type="entry name" value="DEADc_DDX55"/>
    <property type="match status" value="1"/>
</dbReference>
<feature type="region of interest" description="Disordered" evidence="8">
    <location>
        <begin position="231"/>
        <end position="258"/>
    </location>
</feature>
<dbReference type="InterPro" id="IPR027417">
    <property type="entry name" value="P-loop_NTPase"/>
</dbReference>
<name>A0ABY8UIJ5_TETOB</name>
<feature type="compositionally biased region" description="Basic and acidic residues" evidence="8">
    <location>
        <begin position="548"/>
        <end position="561"/>
    </location>
</feature>
<feature type="domain" description="Helicase C-terminal" evidence="10">
    <location>
        <begin position="280"/>
        <end position="446"/>
    </location>
</feature>
<dbReference type="InterPro" id="IPR011545">
    <property type="entry name" value="DEAD/DEAH_box_helicase_dom"/>
</dbReference>
<dbReference type="Pfam" id="PF00270">
    <property type="entry name" value="DEAD"/>
    <property type="match status" value="1"/>
</dbReference>
<dbReference type="Gene3D" id="3.40.50.300">
    <property type="entry name" value="P-loop containing nucleotide triphosphate hydrolases"/>
    <property type="match status" value="2"/>
</dbReference>
<keyword evidence="4 6" id="KW-0067">ATP-binding</keyword>
<feature type="compositionally biased region" description="Low complexity" evidence="8">
    <location>
        <begin position="689"/>
        <end position="700"/>
    </location>
</feature>
<feature type="compositionally biased region" description="Low complexity" evidence="8">
    <location>
        <begin position="562"/>
        <end position="599"/>
    </location>
</feature>
<gene>
    <name evidence="11" type="ORF">OEZ85_000576</name>
</gene>
<reference evidence="11 12" key="1">
    <citation type="submission" date="2023-05" db="EMBL/GenBank/DDBJ databases">
        <title>A 100% complete, gapless, phased diploid assembly of the Scenedesmus obliquus UTEX 3031 genome.</title>
        <authorList>
            <person name="Biondi T.C."/>
            <person name="Hanschen E.R."/>
            <person name="Kwon T."/>
            <person name="Eng W."/>
            <person name="Kruse C.P.S."/>
            <person name="Koehler S.I."/>
            <person name="Kunde Y."/>
            <person name="Gleasner C.D."/>
            <person name="You Mak K.T."/>
            <person name="Polle J."/>
            <person name="Hovde B.T."/>
            <person name="Starkenburg S.R."/>
        </authorList>
    </citation>
    <scope>NUCLEOTIDE SEQUENCE [LARGE SCALE GENOMIC DNA]</scope>
    <source>
        <strain evidence="11 12">DOE0152z</strain>
    </source>
</reference>
<dbReference type="EC" id="3.6.4.13" evidence="7"/>
<keyword evidence="3 6" id="KW-0347">Helicase</keyword>
<sequence>MAGLRPFSELKCISKQTLEVIDSLGFKTATPVQEATIPLFCGNKDVAVDASTGSGKTLAFVIPVIEKLRRLDEKLKPHQLGAVIVSPTRELAKQIHAVAAPFVASVPRLSSLLLVGGTDPAEDVAAFKAAGGNILVGTPGRLHDVMKRLGTALDTRKLEVLVLDEADRLLDMGFRVQLDAIMARLPKQRRTGLFSATQTEAVEALARAGLRNPVKVAVAVTAAPAAAAAADDSFGKKRKRQQDGEQQQGGAAAAAGGAALEQKTPTSLSLEYIMVSVEQKLPQLVAFLDAHRDSKVIVYFLTCACVEHHALLLKRLPQLKGLQVQALHGKLKQAAREATLSKYSGLPSGVLLCTDVAARGLDIPDVSWIVQYDPPQDPAAFVHRVGRTARMGRSGSALALLLPNESSYVEFLRLRKVPLVEAQLMEGLGALLLPNESSYVEFLRLRKVPLVEAQLMEGAPDAAELSALLRKEAESDREVMEKATRAFVSFVRGYKEHHCKFVFRLQELPLGPLAVSLGLLKLPRMPEVKKGSAANALDAFTPSAVDPDSVKFQDKQREKQRQQMLKQKQQQAAAAGGKQPQKQKQQAAAAGAEPGARLTAAKRRQLQARDELAELQHDYSMLRKLKKGKISEHAFDVATGLSSDSGDDEDDVAAAAAAVKAGGRRAVAAAAAADSGSEGGGSDDEGAEHGQQLQQQQAAKKQQKGEMVPPERSVVHRQQQLRKRKKRRQQKRQAAGAGAS</sequence>
<dbReference type="InterPro" id="IPR014001">
    <property type="entry name" value="Helicase_ATP-bd"/>
</dbReference>
<keyword evidence="5 7" id="KW-0694">RNA-binding</keyword>
<dbReference type="CDD" id="cd18787">
    <property type="entry name" value="SF2_C_DEAD"/>
    <property type="match status" value="1"/>
</dbReference>
<comment type="domain">
    <text evidence="7">The Q motif is unique to and characteristic of the DEAD box family of RNA helicases and controls ATP binding and hydrolysis.</text>
</comment>
<organism evidence="11 12">
    <name type="scientific">Tetradesmus obliquus</name>
    <name type="common">Green alga</name>
    <name type="synonym">Acutodesmus obliquus</name>
    <dbReference type="NCBI Taxonomy" id="3088"/>
    <lineage>
        <taxon>Eukaryota</taxon>
        <taxon>Viridiplantae</taxon>
        <taxon>Chlorophyta</taxon>
        <taxon>core chlorophytes</taxon>
        <taxon>Chlorophyceae</taxon>
        <taxon>CS clade</taxon>
        <taxon>Sphaeropleales</taxon>
        <taxon>Scenedesmaceae</taxon>
        <taxon>Tetradesmus</taxon>
    </lineage>
</organism>
<evidence type="ECO:0000256" key="8">
    <source>
        <dbReference type="SAM" id="MobiDB-lite"/>
    </source>
</evidence>
<dbReference type="PANTHER" id="PTHR24031">
    <property type="entry name" value="RNA HELICASE"/>
    <property type="match status" value="1"/>
</dbReference>
<dbReference type="InterPro" id="IPR000629">
    <property type="entry name" value="RNA-helicase_DEAD-box_CS"/>
</dbReference>
<comment type="similarity">
    <text evidence="6">Belongs to the DEAD box helicase family.</text>
</comment>
<evidence type="ECO:0000256" key="6">
    <source>
        <dbReference type="RuleBase" id="RU000492"/>
    </source>
</evidence>
<evidence type="ECO:0000256" key="4">
    <source>
        <dbReference type="ARBA" id="ARBA00022840"/>
    </source>
</evidence>
<comment type="function">
    <text evidence="7">RNA helicase.</text>
</comment>
<keyword evidence="2 6" id="KW-0378">Hydrolase</keyword>